<dbReference type="RefSeq" id="WP_066084094.1">
    <property type="nucleotide sequence ID" value="NZ_CP126114.1"/>
</dbReference>
<feature type="domain" description="PucR C-terminal helix-turn-helix" evidence="1">
    <location>
        <begin position="240"/>
        <end position="295"/>
    </location>
</feature>
<dbReference type="PANTHER" id="PTHR33744:SF15">
    <property type="entry name" value="CARBOHYDRATE DIACID REGULATOR"/>
    <property type="match status" value="1"/>
</dbReference>
<dbReference type="Pfam" id="PF13556">
    <property type="entry name" value="HTH_30"/>
    <property type="match status" value="1"/>
</dbReference>
<dbReference type="PANTHER" id="PTHR33744">
    <property type="entry name" value="CARBOHYDRATE DIACID REGULATOR"/>
    <property type="match status" value="1"/>
</dbReference>
<organism evidence="2 3">
    <name type="scientific">Neobacillus novalis</name>
    <dbReference type="NCBI Taxonomy" id="220687"/>
    <lineage>
        <taxon>Bacteria</taxon>
        <taxon>Bacillati</taxon>
        <taxon>Bacillota</taxon>
        <taxon>Bacilli</taxon>
        <taxon>Bacillales</taxon>
        <taxon>Bacillaceae</taxon>
        <taxon>Neobacillus</taxon>
    </lineage>
</organism>
<keyword evidence="3" id="KW-1185">Reference proteome</keyword>
<dbReference type="Proteomes" id="UP001178288">
    <property type="component" value="Chromosome"/>
</dbReference>
<dbReference type="InterPro" id="IPR051448">
    <property type="entry name" value="CdaR-like_regulators"/>
</dbReference>
<dbReference type="InterPro" id="IPR009057">
    <property type="entry name" value="Homeodomain-like_sf"/>
</dbReference>
<sequence length="302" mass="35148">MLKKLLSIYENSILFLNQPENPSDQMFILCNDAENEWISIPKTDVSEKELKLLKTIFKLVEVETSANPSTSNGWYEFLLLNGPLPSYPSEEAIFRLIQFQMSSDDANQIEMESALKGFFTEDVLIIWENGSRGIVIEEKTQISLSEEELISMSETLESDFYVKVSFYIGKLHPFSLELREKFRQEQEYFSFGIINLGNPHILTFERVFPAFLAHHLPEELKQKVNQEVIELFHDDPEMFSTVKIFLENNLNASLTAKRLYIHRNTLQYRIDKFCEKTGIGLKDFHGAFTVFLACLLFEQKRN</sequence>
<evidence type="ECO:0000259" key="1">
    <source>
        <dbReference type="Pfam" id="PF13556"/>
    </source>
</evidence>
<dbReference type="SUPFAM" id="SSF46689">
    <property type="entry name" value="Homeodomain-like"/>
    <property type="match status" value="1"/>
</dbReference>
<dbReference type="KEGG" id="nnv:QNH39_07420"/>
<name>A0AA95MQB0_9BACI</name>
<dbReference type="EMBL" id="CP126114">
    <property type="protein sequence ID" value="WHY87650.1"/>
    <property type="molecule type" value="Genomic_DNA"/>
</dbReference>
<dbReference type="Gene3D" id="1.10.10.2840">
    <property type="entry name" value="PucR C-terminal helix-turn-helix domain"/>
    <property type="match status" value="1"/>
</dbReference>
<evidence type="ECO:0000313" key="2">
    <source>
        <dbReference type="EMBL" id="WHY87650.1"/>
    </source>
</evidence>
<dbReference type="InterPro" id="IPR025736">
    <property type="entry name" value="PucR_C-HTH_dom"/>
</dbReference>
<reference evidence="2" key="1">
    <citation type="submission" date="2023-05" db="EMBL/GenBank/DDBJ databases">
        <title>Comparative genomics of Bacillaceae isolates and their secondary metabolite potential.</title>
        <authorList>
            <person name="Song L."/>
            <person name="Nielsen L.J."/>
            <person name="Mohite O."/>
            <person name="Xu X."/>
            <person name="Weber T."/>
            <person name="Kovacs A.T."/>
        </authorList>
    </citation>
    <scope>NUCLEOTIDE SEQUENCE</scope>
    <source>
        <strain evidence="2">XLM17</strain>
    </source>
</reference>
<gene>
    <name evidence="2" type="ORF">QNH39_07420</name>
</gene>
<evidence type="ECO:0000313" key="3">
    <source>
        <dbReference type="Proteomes" id="UP001178288"/>
    </source>
</evidence>
<protein>
    <submittedName>
        <fullName evidence="2">Helix-turn-helix domain-containing protein</fullName>
    </submittedName>
</protein>
<accession>A0AA95MQB0</accession>
<dbReference type="AlphaFoldDB" id="A0AA95MQB0"/>
<dbReference type="InterPro" id="IPR042070">
    <property type="entry name" value="PucR_C-HTH_sf"/>
</dbReference>
<proteinExistence type="predicted"/>